<keyword evidence="2" id="KW-0732">Signal</keyword>
<dbReference type="SUPFAM" id="SSF49785">
    <property type="entry name" value="Galactose-binding domain-like"/>
    <property type="match status" value="1"/>
</dbReference>
<organism evidence="7 8">
    <name type="scientific">Aequorivita soesokkakensis</name>
    <dbReference type="NCBI Taxonomy" id="1385699"/>
    <lineage>
        <taxon>Bacteria</taxon>
        <taxon>Pseudomonadati</taxon>
        <taxon>Bacteroidota</taxon>
        <taxon>Flavobacteriia</taxon>
        <taxon>Flavobacteriales</taxon>
        <taxon>Flavobacteriaceae</taxon>
        <taxon>Aequorivita</taxon>
    </lineage>
</organism>
<dbReference type="Pfam" id="PF01483">
    <property type="entry name" value="P_proprotein"/>
    <property type="match status" value="1"/>
</dbReference>
<dbReference type="STRING" id="1385699.A7A78_08445"/>
<gene>
    <name evidence="7" type="ORF">A7A78_08445</name>
</gene>
<dbReference type="GO" id="GO:0004252">
    <property type="term" value="F:serine-type endopeptidase activity"/>
    <property type="evidence" value="ECO:0007669"/>
    <property type="project" value="InterPro"/>
</dbReference>
<evidence type="ECO:0000256" key="3">
    <source>
        <dbReference type="ARBA" id="ARBA00022737"/>
    </source>
</evidence>
<dbReference type="Pfam" id="PF18962">
    <property type="entry name" value="Por_Secre_tail"/>
    <property type="match status" value="1"/>
</dbReference>
<evidence type="ECO:0000256" key="1">
    <source>
        <dbReference type="ARBA" id="ARBA00022670"/>
    </source>
</evidence>
<sequence>MFTLSSFAQGNCNDLTSPIETRIGLSAEPSGFFVRSGTQLGRIFRDAIASSCPSKVYPGIFNAGTTYNYTAIRFYNSDAAPTCITVNFDPNSGATPCATNGHAMFYQSAGGVSTTPYDPANQGANYLGDVGSSATQSFSATVAPGWFEVVFTNTSSAANCSIQFSFAPNGGVIMCDMPVSGGPVSECGTGNPQPIPVTGTGGFPCVGGPTTSPATVSATGNIGTNPGDYTLDSVEIDLNHTWDSDLSISLISPMGTSLDLSSGNGGSGDNYRNTIFMDGAPSITTGVAPFTGIFQAEGGTFAATFAGQPINGNWTLSICDGAGGDSGTLLSYCINFSEILGNPPTIVCPGDIVINNAAGTCGAVANYVGIALDDEDGNISSSIIGTPPSGSTFPVGDTLVTLSVTDSDGNTATCDFTVTVIDNEAPVAICQDLTLDLDPVTGTVTITGADVDNGSTDNCGIASMTLDISTFDCSMAGPNTVVMTVTDNSGNSSTCTSTVTVQDVTAPEVFCIGGFGSFSESEDFEAGLPSGWSTVVNTGNCDWINSGDMPTGDDFPTLAMLFDDDDCGLGAPASNVSLLSAVYDLTGASNVFVGYDVAFQESGIQTFEVEVWDGAAWQQIALYEDDLDPDIQTESFDVSAFANAAFQVRWTFDDNNGEWGWGAGVDNFLLTYEATAGGGLDVYLDANGMASVDPNDLVTGVNEACGYTITAGGGGGGTMGSLSTLFASNNGGNPGGAVYFDITVGPSDLEITDIDMNTGEAGSFSVDIYTLVGTYVGNEGNPGPWGAVAATASGTSAGLDSPSNAVLASSITLSANTTYGMALVLDATHAHAYTNGDGSNQNFSNADMSMTLGAASNVPFTAPAFSPRVWNGAIHYTTGGGGGGLDFTCADLGENLIEVTVTDDSGNVSTCTAVVNVIDNIAPILVCQDTTIELGPDGTATIDPMALLASLPSTYEVMVIGSDNQSGSEGFTDFAVNITEAANITFDWDYTSNDPDPGFDSFGYLLNGTYTQLTDPGLGNQSGSAAITVNPGDIFGFRSQTDDNVFGNTETVISNFMPGFSGQFDPANWNLTLTNSDGDAFFVEIPGGPLSFDACGITILAVDVTEVSCADIGTPITVTVFASDASGNLASCTSVITVVDLLGPELTCPADQTVDPGAGNLFYIVPDYFATGEATADDNCTDPVTITTQDPAPGTALSDGVYTITMTATDEYGNTSTCNFELTIESILGVNQNSLENGVALYPNPAANVVNLVNRTNISLEKMMIYDINGKLVNQTDLRNMQAEKAVDVSSLAAGVYVVQIIGDNASTVKRLIKE</sequence>
<reference evidence="7 8" key="1">
    <citation type="submission" date="2016-05" db="EMBL/GenBank/DDBJ databases">
        <title>Genome sequencing of Vitellibacter soesokkakensis RSSK-12.</title>
        <authorList>
            <person name="Thevarajoo S."/>
            <person name="Selvaratnam C."/>
            <person name="Goh K.M."/>
            <person name="Chan K.-G."/>
            <person name="Chong C.S."/>
        </authorList>
    </citation>
    <scope>NUCLEOTIDE SEQUENCE [LARGE SCALE GENOMIC DNA]</scope>
    <source>
        <strain evidence="7 8">RSSK-12</strain>
    </source>
</reference>
<dbReference type="PROSITE" id="PS50825">
    <property type="entry name" value="HYR"/>
    <property type="match status" value="2"/>
</dbReference>
<dbReference type="PANTHER" id="PTHR24273">
    <property type="entry name" value="FI04643P-RELATED"/>
    <property type="match status" value="1"/>
</dbReference>
<feature type="domain" description="HYR" evidence="5">
    <location>
        <begin position="339"/>
        <end position="422"/>
    </location>
</feature>
<evidence type="ECO:0000256" key="2">
    <source>
        <dbReference type="ARBA" id="ARBA00022729"/>
    </source>
</evidence>
<dbReference type="GO" id="GO:0006508">
    <property type="term" value="P:proteolysis"/>
    <property type="evidence" value="ECO:0007669"/>
    <property type="project" value="UniProtKB-KW"/>
</dbReference>
<evidence type="ECO:0000259" key="6">
    <source>
        <dbReference type="PROSITE" id="PS51829"/>
    </source>
</evidence>
<keyword evidence="1" id="KW-0645">Protease</keyword>
<evidence type="ECO:0000313" key="7">
    <source>
        <dbReference type="EMBL" id="OAD92257.1"/>
    </source>
</evidence>
<dbReference type="InterPro" id="IPR013783">
    <property type="entry name" value="Ig-like_fold"/>
</dbReference>
<protein>
    <recommendedName>
        <fullName evidence="9">HYR domain-containing protein</fullName>
    </recommendedName>
</protein>
<evidence type="ECO:0000259" key="5">
    <source>
        <dbReference type="PROSITE" id="PS50825"/>
    </source>
</evidence>
<dbReference type="InterPro" id="IPR008979">
    <property type="entry name" value="Galactose-bd-like_sf"/>
</dbReference>
<evidence type="ECO:0008006" key="9">
    <source>
        <dbReference type="Google" id="ProtNLM"/>
    </source>
</evidence>
<name>A0A1A9LGM8_9FLAO</name>
<dbReference type="Pfam" id="PF02494">
    <property type="entry name" value="HYR"/>
    <property type="match status" value="2"/>
</dbReference>
<accession>A0A1A9LGM8</accession>
<keyword evidence="4" id="KW-0378">Hydrolase</keyword>
<evidence type="ECO:0000313" key="8">
    <source>
        <dbReference type="Proteomes" id="UP000077552"/>
    </source>
</evidence>
<feature type="domain" description="P/Homo B" evidence="6">
    <location>
        <begin position="178"/>
        <end position="345"/>
    </location>
</feature>
<dbReference type="InterPro" id="IPR026444">
    <property type="entry name" value="Secre_tail"/>
</dbReference>
<dbReference type="InterPro" id="IPR002884">
    <property type="entry name" value="P_dom"/>
</dbReference>
<dbReference type="Proteomes" id="UP000077552">
    <property type="component" value="Unassembled WGS sequence"/>
</dbReference>
<dbReference type="Gene3D" id="2.60.120.260">
    <property type="entry name" value="Galactose-binding domain-like"/>
    <property type="match status" value="1"/>
</dbReference>
<dbReference type="InterPro" id="IPR003410">
    <property type="entry name" value="HYR_dom"/>
</dbReference>
<comment type="caution">
    <text evidence="7">The sequence shown here is derived from an EMBL/GenBank/DDBJ whole genome shotgun (WGS) entry which is preliminary data.</text>
</comment>
<evidence type="ECO:0000256" key="4">
    <source>
        <dbReference type="ARBA" id="ARBA00022801"/>
    </source>
</evidence>
<dbReference type="PROSITE" id="PS51829">
    <property type="entry name" value="P_HOMO_B"/>
    <property type="match status" value="1"/>
</dbReference>
<feature type="domain" description="HYR" evidence="5">
    <location>
        <begin position="1139"/>
        <end position="1226"/>
    </location>
</feature>
<dbReference type="Gene3D" id="2.60.40.10">
    <property type="entry name" value="Immunoglobulins"/>
    <property type="match status" value="3"/>
</dbReference>
<dbReference type="NCBIfam" id="TIGR04183">
    <property type="entry name" value="Por_Secre_tail"/>
    <property type="match status" value="1"/>
</dbReference>
<dbReference type="PANTHER" id="PTHR24273:SF32">
    <property type="entry name" value="HYALIN"/>
    <property type="match status" value="1"/>
</dbReference>
<keyword evidence="3" id="KW-0677">Repeat</keyword>
<dbReference type="RefSeq" id="WP_068760914.1">
    <property type="nucleotide sequence ID" value="NZ_LXIE01000002.1"/>
</dbReference>
<proteinExistence type="predicted"/>
<keyword evidence="8" id="KW-1185">Reference proteome</keyword>
<dbReference type="EMBL" id="LXIE01000002">
    <property type="protein sequence ID" value="OAD92257.1"/>
    <property type="molecule type" value="Genomic_DNA"/>
</dbReference>